<comment type="caution">
    <text evidence="6">The sequence shown here is derived from an EMBL/GenBank/DDBJ whole genome shotgun (WGS) entry which is preliminary data.</text>
</comment>
<dbReference type="Pfam" id="PF18884">
    <property type="entry name" value="TSP3_bac"/>
    <property type="match status" value="3"/>
</dbReference>
<dbReference type="InterPro" id="IPR028974">
    <property type="entry name" value="TSP_type-3_rpt"/>
</dbReference>
<feature type="compositionally biased region" description="Acidic residues" evidence="5">
    <location>
        <begin position="85"/>
        <end position="100"/>
    </location>
</feature>
<accession>I3D393</accession>
<dbReference type="InterPro" id="IPR059100">
    <property type="entry name" value="TSP3_bac"/>
</dbReference>
<gene>
    <name evidence="6" type="ORF">BD31_I1699</name>
</gene>
<feature type="compositionally biased region" description="Polar residues" evidence="5">
    <location>
        <begin position="124"/>
        <end position="134"/>
    </location>
</feature>
<dbReference type="SUPFAM" id="SSF103647">
    <property type="entry name" value="TSP type-3 repeat"/>
    <property type="match status" value="1"/>
</dbReference>
<dbReference type="RefSeq" id="WP_008298777.1">
    <property type="nucleotide sequence ID" value="NZ_AEXL02000078.1"/>
</dbReference>
<dbReference type="AlphaFoldDB" id="I3D393"/>
<dbReference type="PANTHER" id="PTHR37467:SF1">
    <property type="entry name" value="EXPORTED CALCIUM-BINDING GLYCOPROTEIN"/>
    <property type="match status" value="1"/>
</dbReference>
<proteinExistence type="predicted"/>
<dbReference type="Gene3D" id="4.10.1080.10">
    <property type="entry name" value="TSP type-3 repeat"/>
    <property type="match status" value="1"/>
</dbReference>
<dbReference type="InterPro" id="IPR053180">
    <property type="entry name" value="Ca-binding_acidic-repeat"/>
</dbReference>
<keyword evidence="2" id="KW-0964">Secreted</keyword>
<reference evidence="6 7" key="1">
    <citation type="journal article" date="2012" name="J. Bacteriol.">
        <title>Genome sequence of "Candidatus Nitrosopumilus salaria" BD31, an ammonia-oxidizing archaeon from the San Francisco Bay estuary.</title>
        <authorList>
            <person name="Mosier A.C."/>
            <person name="Allen E.E."/>
            <person name="Kim M."/>
            <person name="Ferriera S."/>
            <person name="Francis C.A."/>
        </authorList>
    </citation>
    <scope>NUCLEOTIDE SEQUENCE [LARGE SCALE GENOMIC DNA]</scope>
    <source>
        <strain evidence="6 7">BD31</strain>
    </source>
</reference>
<dbReference type="OrthoDB" id="253253at2157"/>
<keyword evidence="4" id="KW-0106">Calcium</keyword>
<organism evidence="6 7">
    <name type="scientific">Candidatus Nitrosopumilus salarius BD31</name>
    <dbReference type="NCBI Taxonomy" id="859350"/>
    <lineage>
        <taxon>Archaea</taxon>
        <taxon>Nitrososphaerota</taxon>
        <taxon>Nitrososphaeria</taxon>
        <taxon>Nitrosopumilales</taxon>
        <taxon>Nitrosopumilaceae</taxon>
        <taxon>Nitrosopumilus</taxon>
    </lineage>
</organism>
<evidence type="ECO:0000256" key="5">
    <source>
        <dbReference type="SAM" id="MobiDB-lite"/>
    </source>
</evidence>
<evidence type="ECO:0000256" key="4">
    <source>
        <dbReference type="ARBA" id="ARBA00022837"/>
    </source>
</evidence>
<evidence type="ECO:0008006" key="8">
    <source>
        <dbReference type="Google" id="ProtNLM"/>
    </source>
</evidence>
<dbReference type="PANTHER" id="PTHR37467">
    <property type="entry name" value="EXPORTED CALCIUM-BINDING GLYCOPROTEIN-RELATED"/>
    <property type="match status" value="1"/>
</dbReference>
<dbReference type="PATRIC" id="fig|859350.6.peg.789"/>
<comment type="subcellular location">
    <subcellularLocation>
        <location evidence="1">Secreted</location>
    </subcellularLocation>
</comment>
<evidence type="ECO:0000313" key="7">
    <source>
        <dbReference type="Proteomes" id="UP000003423"/>
    </source>
</evidence>
<protein>
    <recommendedName>
        <fullName evidence="8">Thrombospondin type 3 repeat protein</fullName>
    </recommendedName>
</protein>
<evidence type="ECO:0000256" key="1">
    <source>
        <dbReference type="ARBA" id="ARBA00004613"/>
    </source>
</evidence>
<evidence type="ECO:0000256" key="2">
    <source>
        <dbReference type="ARBA" id="ARBA00022525"/>
    </source>
</evidence>
<name>I3D393_9ARCH</name>
<sequence length="164" mass="17265">MTKRLAITAITMFAIMMGISTIAPAMADKATAPGHNKIDICHFDDEELQYVLISIPEKAVKAHEKNHDMDIIPAPDDGCPVIEPESVDTDGDGLTDDEEIVLGTDPLVADTDSDGLSDGAEVNTYGTDPLNSDTDGGGISDGQEVNVDGTDPLDALDDLVIITP</sequence>
<evidence type="ECO:0000313" key="6">
    <source>
        <dbReference type="EMBL" id="EIJ66186.1"/>
    </source>
</evidence>
<evidence type="ECO:0000256" key="3">
    <source>
        <dbReference type="ARBA" id="ARBA00022729"/>
    </source>
</evidence>
<dbReference type="GO" id="GO:0005509">
    <property type="term" value="F:calcium ion binding"/>
    <property type="evidence" value="ECO:0007669"/>
    <property type="project" value="InterPro"/>
</dbReference>
<keyword evidence="3" id="KW-0732">Signal</keyword>
<keyword evidence="7" id="KW-1185">Reference proteome</keyword>
<dbReference type="Proteomes" id="UP000003423">
    <property type="component" value="Unassembled WGS sequence"/>
</dbReference>
<dbReference type="EMBL" id="AEXL02000078">
    <property type="protein sequence ID" value="EIJ66186.1"/>
    <property type="molecule type" value="Genomic_DNA"/>
</dbReference>
<feature type="region of interest" description="Disordered" evidence="5">
    <location>
        <begin position="70"/>
        <end position="151"/>
    </location>
</feature>